<evidence type="ECO:0000313" key="6">
    <source>
        <dbReference type="Proteomes" id="UP000053447"/>
    </source>
</evidence>
<comment type="subcellular location">
    <subcellularLocation>
        <location evidence="1">Nucleus</location>
    </subcellularLocation>
</comment>
<feature type="region of interest" description="Disordered" evidence="3">
    <location>
        <begin position="1"/>
        <end position="30"/>
    </location>
</feature>
<dbReference type="Pfam" id="PF01393">
    <property type="entry name" value="Chromo_shadow"/>
    <property type="match status" value="1"/>
</dbReference>
<dbReference type="InterPro" id="IPR051219">
    <property type="entry name" value="Heterochromatin_chromo-domain"/>
</dbReference>
<dbReference type="InterPro" id="IPR000953">
    <property type="entry name" value="Chromo/chromo_shadow_dom"/>
</dbReference>
<dbReference type="Proteomes" id="UP000053447">
    <property type="component" value="Unassembled WGS sequence"/>
</dbReference>
<keyword evidence="6" id="KW-1185">Reference proteome</keyword>
<reference evidence="6" key="1">
    <citation type="journal article" date="2016" name="Nat. Commun.">
        <title>Genome analysis of three Pneumocystis species reveals adaptation mechanisms to life exclusively in mammalian hosts.</title>
        <authorList>
            <person name="Ma L."/>
            <person name="Chen Z."/>
            <person name="Huang D.W."/>
            <person name="Kutty G."/>
            <person name="Ishihara M."/>
            <person name="Wang H."/>
            <person name="Abouelleil A."/>
            <person name="Bishop L."/>
            <person name="Davey E."/>
            <person name="Deng R."/>
            <person name="Deng X."/>
            <person name="Fan L."/>
            <person name="Fantoni G."/>
            <person name="Fitzgerald M."/>
            <person name="Gogineni E."/>
            <person name="Goldberg J.M."/>
            <person name="Handley G."/>
            <person name="Hu X."/>
            <person name="Huber C."/>
            <person name="Jiao X."/>
            <person name="Jones K."/>
            <person name="Levin J.Z."/>
            <person name="Liu Y."/>
            <person name="Macdonald P."/>
            <person name="Melnikov A."/>
            <person name="Raley C."/>
            <person name="Sassi M."/>
            <person name="Sherman B.T."/>
            <person name="Song X."/>
            <person name="Sykes S."/>
            <person name="Tran B."/>
            <person name="Walsh L."/>
            <person name="Xia Y."/>
            <person name="Yang J."/>
            <person name="Young S."/>
            <person name="Zeng Q."/>
            <person name="Zheng X."/>
            <person name="Stephens R."/>
            <person name="Nusbaum C."/>
            <person name="Birren B.W."/>
            <person name="Azadi P."/>
            <person name="Lempicki R.A."/>
            <person name="Cuomo C.A."/>
            <person name="Kovacs J.A."/>
        </authorList>
    </citation>
    <scope>NUCLEOTIDE SEQUENCE [LARGE SCALE GENOMIC DNA]</scope>
    <source>
        <strain evidence="6">RU7</strain>
    </source>
</reference>
<sequence length="209" mass="24709">MRQKTHKKEDIEETVEENNTDEKTSVESENEDEIYAVEKILDHRMNSKRTGWEYLIKWKDYDELEDNTWEDETSCEGCKDLIEQYWESVGGRPSLSEKSAVGRKRKSVQLHKNTDTEYEIKHRKSTIKPKELSTSVSTETWKPPMHLSSWEDQIESVDTIERDASGKLLVYVNWIHGEKSVHDSLLIYQKCPLKMLHFYENHLVFRDVA</sequence>
<evidence type="ECO:0000313" key="5">
    <source>
        <dbReference type="EMBL" id="KTW27555.1"/>
    </source>
</evidence>
<dbReference type="InterPro" id="IPR023780">
    <property type="entry name" value="Chromo_domain"/>
</dbReference>
<dbReference type="SUPFAM" id="SSF54160">
    <property type="entry name" value="Chromo domain-like"/>
    <property type="match status" value="2"/>
</dbReference>
<protein>
    <recommendedName>
        <fullName evidence="4">Chromo domain-containing protein</fullName>
    </recommendedName>
</protein>
<name>A0A0W4ZGQ6_PNEJ7</name>
<dbReference type="STRING" id="1408657.A0A0W4ZGQ6"/>
<feature type="domain" description="Chromo" evidence="4">
    <location>
        <begin position="35"/>
        <end position="97"/>
    </location>
</feature>
<dbReference type="RefSeq" id="XP_018228525.1">
    <property type="nucleotide sequence ID" value="XM_018375317.1"/>
</dbReference>
<dbReference type="Pfam" id="PF00385">
    <property type="entry name" value="Chromo"/>
    <property type="match status" value="1"/>
</dbReference>
<dbReference type="SMART" id="SM00300">
    <property type="entry name" value="ChSh"/>
    <property type="match status" value="1"/>
</dbReference>
<evidence type="ECO:0000256" key="3">
    <source>
        <dbReference type="SAM" id="MobiDB-lite"/>
    </source>
</evidence>
<dbReference type="PANTHER" id="PTHR22812">
    <property type="entry name" value="CHROMOBOX PROTEIN"/>
    <property type="match status" value="1"/>
</dbReference>
<dbReference type="EMBL" id="LFWA01000014">
    <property type="protein sequence ID" value="KTW27555.1"/>
    <property type="molecule type" value="Genomic_DNA"/>
</dbReference>
<dbReference type="PROSITE" id="PS50013">
    <property type="entry name" value="CHROMO_2"/>
    <property type="match status" value="1"/>
</dbReference>
<evidence type="ECO:0000259" key="4">
    <source>
        <dbReference type="PROSITE" id="PS50013"/>
    </source>
</evidence>
<evidence type="ECO:0000256" key="1">
    <source>
        <dbReference type="ARBA" id="ARBA00004123"/>
    </source>
</evidence>
<dbReference type="Gene3D" id="2.40.50.40">
    <property type="match status" value="2"/>
</dbReference>
<dbReference type="GeneID" id="28941572"/>
<dbReference type="InterPro" id="IPR016197">
    <property type="entry name" value="Chromo-like_dom_sf"/>
</dbReference>
<dbReference type="OrthoDB" id="433924at2759"/>
<dbReference type="GO" id="GO:0000792">
    <property type="term" value="C:heterochromatin"/>
    <property type="evidence" value="ECO:0007669"/>
    <property type="project" value="UniProtKB-ARBA"/>
</dbReference>
<dbReference type="PROSITE" id="PS00598">
    <property type="entry name" value="CHROMO_1"/>
    <property type="match status" value="1"/>
</dbReference>
<organism evidence="5 6">
    <name type="scientific">Pneumocystis jirovecii (strain RU7)</name>
    <name type="common">Human pneumocystis pneumonia agent</name>
    <dbReference type="NCBI Taxonomy" id="1408657"/>
    <lineage>
        <taxon>Eukaryota</taxon>
        <taxon>Fungi</taxon>
        <taxon>Dikarya</taxon>
        <taxon>Ascomycota</taxon>
        <taxon>Taphrinomycotina</taxon>
        <taxon>Pneumocystomycetes</taxon>
        <taxon>Pneumocystaceae</taxon>
        <taxon>Pneumocystis</taxon>
    </lineage>
</organism>
<dbReference type="GO" id="GO:0006338">
    <property type="term" value="P:chromatin remodeling"/>
    <property type="evidence" value="ECO:0007669"/>
    <property type="project" value="UniProtKB-ARBA"/>
</dbReference>
<accession>A0A0W4ZGQ6</accession>
<evidence type="ECO:0000256" key="2">
    <source>
        <dbReference type="ARBA" id="ARBA00023242"/>
    </source>
</evidence>
<comment type="caution">
    <text evidence="5">The sequence shown here is derived from an EMBL/GenBank/DDBJ whole genome shotgun (WGS) entry which is preliminary data.</text>
</comment>
<dbReference type="AlphaFoldDB" id="A0A0W4ZGQ6"/>
<dbReference type="CDD" id="cd18637">
    <property type="entry name" value="CD_Swi6_like"/>
    <property type="match status" value="1"/>
</dbReference>
<keyword evidence="2" id="KW-0539">Nucleus</keyword>
<dbReference type="SMART" id="SM00298">
    <property type="entry name" value="CHROMO"/>
    <property type="match status" value="1"/>
</dbReference>
<gene>
    <name evidence="5" type="ORF">T551_03054</name>
</gene>
<dbReference type="InterPro" id="IPR008251">
    <property type="entry name" value="Chromo_shadow_dom"/>
</dbReference>
<dbReference type="GO" id="GO:0005634">
    <property type="term" value="C:nucleus"/>
    <property type="evidence" value="ECO:0007669"/>
    <property type="project" value="UniProtKB-SubCell"/>
</dbReference>
<dbReference type="VEuPathDB" id="FungiDB:T551_03054"/>
<dbReference type="GO" id="GO:0010468">
    <property type="term" value="P:regulation of gene expression"/>
    <property type="evidence" value="ECO:0007669"/>
    <property type="project" value="UniProtKB-ARBA"/>
</dbReference>
<dbReference type="InterPro" id="IPR023779">
    <property type="entry name" value="Chromodomain_CS"/>
</dbReference>
<proteinExistence type="predicted"/>